<accession>H2EB26</accession>
<dbReference type="EMBL" id="JN885991">
    <property type="protein sequence ID" value="AEX61599.1"/>
    <property type="molecule type" value="Genomic_DNA"/>
</dbReference>
<dbReference type="InterPro" id="IPR007031">
    <property type="entry name" value="Poxvirus_VLTF3"/>
</dbReference>
<reference evidence="2" key="1">
    <citation type="submission" date="2011-10" db="EMBL/GenBank/DDBJ databases">
        <title>Provirophages and transpovirons: unique mobilome of giant viruses.</title>
        <authorList>
            <person name="Desnues C."/>
            <person name="LaScola B."/>
            <person name="Yutin N."/>
            <person name="Fournous G."/>
            <person name="Koonin E."/>
            <person name="Raoult D."/>
        </authorList>
    </citation>
    <scope>NUCLEOTIDE SEQUENCE</scope>
    <source>
        <strain evidence="2">Mv13-c7</strain>
    </source>
</reference>
<evidence type="ECO:0000256" key="1">
    <source>
        <dbReference type="ARBA" id="ARBA00023163"/>
    </source>
</evidence>
<keyword evidence="1" id="KW-0804">Transcription</keyword>
<name>H2EB26_9VIRU</name>
<gene>
    <name evidence="2" type="ORF">c7_L536</name>
</gene>
<evidence type="ECO:0000313" key="2">
    <source>
        <dbReference type="EMBL" id="AEX61599.1"/>
    </source>
</evidence>
<dbReference type="GO" id="GO:0046782">
    <property type="term" value="P:regulation of viral transcription"/>
    <property type="evidence" value="ECO:0007669"/>
    <property type="project" value="InterPro"/>
</dbReference>
<sequence length="74" mass="9292">MFRQVQKPFAIYCPKNRKNFLNYSYVLHKFCELLDLDEYISYFPLLKNNAKLLQHDKIWKNICEYMRWEFYKSI</sequence>
<organism evidence="2">
    <name type="scientific">Megavirus courdo7</name>
    <dbReference type="NCBI Taxonomy" id="1128135"/>
    <lineage>
        <taxon>Viruses</taxon>
        <taxon>Varidnaviria</taxon>
        <taxon>Bamfordvirae</taxon>
        <taxon>Nucleocytoviricota</taxon>
        <taxon>Megaviricetes</taxon>
        <taxon>Imitervirales</taxon>
        <taxon>Mimiviridae</taxon>
        <taxon>Megamimivirinae</taxon>
        <taxon>Megavirus</taxon>
    </lineage>
</organism>
<dbReference type="Pfam" id="PF04947">
    <property type="entry name" value="Pox_VLTF3"/>
    <property type="match status" value="1"/>
</dbReference>
<protein>
    <submittedName>
        <fullName evidence="2">Putative transcription factor</fullName>
    </submittedName>
</protein>
<proteinExistence type="predicted"/>